<keyword evidence="3" id="KW-1185">Reference proteome</keyword>
<dbReference type="Pfam" id="PF09823">
    <property type="entry name" value="DUF2357"/>
    <property type="match status" value="1"/>
</dbReference>
<evidence type="ECO:0000259" key="1">
    <source>
        <dbReference type="Pfam" id="PF09823"/>
    </source>
</evidence>
<dbReference type="EMBL" id="PDCJ01000001">
    <property type="protein sequence ID" value="PEG31264.1"/>
    <property type="molecule type" value="Genomic_DNA"/>
</dbReference>
<organism evidence="2 3">
    <name type="scientific">Clostridium neonatale</name>
    <dbReference type="NCBI Taxonomy" id="137838"/>
    <lineage>
        <taxon>Bacteria</taxon>
        <taxon>Bacillati</taxon>
        <taxon>Bacillota</taxon>
        <taxon>Clostridia</taxon>
        <taxon>Eubacteriales</taxon>
        <taxon>Clostridiaceae</taxon>
        <taxon>Clostridium</taxon>
    </lineage>
</organism>
<dbReference type="Proteomes" id="UP000220840">
    <property type="component" value="Unassembled WGS sequence"/>
</dbReference>
<dbReference type="InterPro" id="IPR018633">
    <property type="entry name" value="DUF2357"/>
</dbReference>
<proteinExistence type="predicted"/>
<accession>A0A2A7MHS5</accession>
<dbReference type="Pfam" id="PF04411">
    <property type="entry name" value="PDDEXK_7"/>
    <property type="match status" value="1"/>
</dbReference>
<dbReference type="RefSeq" id="WP_058295421.1">
    <property type="nucleotide sequence ID" value="NZ_JBNOOD010000050.1"/>
</dbReference>
<reference evidence="2 3" key="1">
    <citation type="submission" date="2017-10" db="EMBL/GenBank/DDBJ databases">
        <title>Effective Description of Clostridium neonatale sp. nov. linked to necrotizing enterocolitis in neonates and a clarification of species assignable to the genus Clostridium (Prazmowski 1880) emend. Lawson and Rainey 2016.</title>
        <authorList>
            <person name="Bernard K."/>
            <person name="Burdz T."/>
            <person name="Wiebe D."/>
            <person name="Balcewich B."/>
            <person name="Alfa M."/>
            <person name="Bernier A.-M."/>
        </authorList>
    </citation>
    <scope>NUCLEOTIDE SEQUENCE [LARGE SCALE GENOMIC DNA]</scope>
    <source>
        <strain evidence="2 3">LCDC99A005</strain>
    </source>
</reference>
<dbReference type="STRING" id="137838.GCA_001458595_02660"/>
<dbReference type="AlphaFoldDB" id="A0A2A7MHS5"/>
<evidence type="ECO:0000313" key="3">
    <source>
        <dbReference type="Proteomes" id="UP000220840"/>
    </source>
</evidence>
<comment type="caution">
    <text evidence="2">The sequence shown here is derived from an EMBL/GenBank/DDBJ whole genome shotgun (WGS) entry which is preliminary data.</text>
</comment>
<protein>
    <recommendedName>
        <fullName evidence="1">DUF2357 domain-containing protein</fullName>
    </recommendedName>
</protein>
<gene>
    <name evidence="2" type="ORF">CQ394_05950</name>
</gene>
<sequence>MDSQPSGSNELICIETQNVIFVLKGENYGHDNGEFKAVYDEDHISSDNIQYIKGLYLKEYSDYEIIIQSKNKDNKNIEFYHDNLNIRKKVTRITSKSQDLSGIINFKGDIGYTDLIVKVNNKEELKITLEVYPSKISYKEDYQAILNDVNEEIYNLAYGFLSRTYMSTQIINKKNNNDSEFYSILAYVFDKLIRSIDIILCNPNHMLQKEESIVKYHKVRNVSNESIKYLEKRPYLLKKVNNSYVPEKALVVKKIVSEDTKENRFTKFMLIKIIKKIDAFIIKYDKNKKDENVTKRYKSNKDIDVIEKLKKYKREINKRLNTSFLSRVSPQYNEANLSLVFSMGSGYKDLYKYYLMLQKGLSINSNIFTLSMKELSVLYEYWCFIKINSLLKKKYKLISTDVLKLNKDGVYVTLKKGKEASFKYLNPKTNEEFIVYYNAGRDSKTVSQKPDNILSICKDGTLKAYEFIFDAKYKIDTSSKYKEKYNTPGPKEEDINTMHRYRDAIIYDYKKDKLFHKNSLKLENSKDLGKDEISNMDTYSSKYLKNENLKENVNLLKDEYLLKNEDLLKCEDSLKNEELLKNESLLNNNDFFGNHKNINNCIFGAFVLFPYDNEEEFKNHRFYKSIEEVNVGAFPFLPSTTGLMENFLDELINESSYSTFERSIDKIGKDTYLKDEYFNERNVLVGTLKDKEQYNINISNKFYHMPKKNINLVKNNIKYIALYKSKNFFGEDSGITCYGKVKEINVLKRNEITEIPKASDELYCRFEIEEWIELSHKIISNGFPLRRPIYTTFYLLNNANTLEELCIKNKEEFRLWMELKRFTKDDVMAKVNKEAGNIEAFDIDGINVIVTDTAVKSIKGNMVVEVSKDEFRRRTVRSLRRLLGSL</sequence>
<feature type="domain" description="DUF2357" evidence="1">
    <location>
        <begin position="102"/>
        <end position="354"/>
    </location>
</feature>
<evidence type="ECO:0000313" key="2">
    <source>
        <dbReference type="EMBL" id="PEG31264.1"/>
    </source>
</evidence>
<dbReference type="InterPro" id="IPR007505">
    <property type="entry name" value="PDDEXK_7"/>
</dbReference>
<name>A0A2A7MHS5_9CLOT</name>